<dbReference type="Gene3D" id="2.60.11.10">
    <property type="entry name" value="Cytochrome c oxidase, subunit Vb"/>
    <property type="match status" value="1"/>
</dbReference>
<dbReference type="SUPFAM" id="SSF57802">
    <property type="entry name" value="Rubredoxin-like"/>
    <property type="match status" value="1"/>
</dbReference>
<evidence type="ECO:0000313" key="1">
    <source>
        <dbReference type="EMBL" id="CBU30421.1"/>
    </source>
</evidence>
<reference evidence="1" key="1">
    <citation type="submission" date="2010-07" db="EMBL/GenBank/DDBJ databases">
        <title>Origin and evolution of the nonphotosynthetic species.</title>
        <authorList>
            <person name="van Lis R."/>
            <person name="Atteia A."/>
        </authorList>
    </citation>
    <scope>NUCLEOTIDE SEQUENCE</scope>
</reference>
<sequence>ARGRLCRAASALRVCRSQLSAAVAQQSAPAVASKLVEALRVQTRSYASTDLVLEPVRKYKTGLATRELWHEAWMYEDKVGTAEDPIVVPSLEGQRILGVTDPEDDTIVVWGLVAQEEPPRQLIEGGDYFVCKKVDYIRKVGDVLEEIEAQKAAALPQ</sequence>
<gene>
    <name evidence="1" type="primary">cox5B</name>
</gene>
<name>A0A024FS97_9CHLO</name>
<dbReference type="GO" id="GO:0006123">
    <property type="term" value="P:mitochondrial electron transport, cytochrome c to oxygen"/>
    <property type="evidence" value="ECO:0007669"/>
    <property type="project" value="InterPro"/>
</dbReference>
<dbReference type="AlphaFoldDB" id="A0A024FS97"/>
<dbReference type="GO" id="GO:0045277">
    <property type="term" value="C:respiratory chain complex IV"/>
    <property type="evidence" value="ECO:0007669"/>
    <property type="project" value="InterPro"/>
</dbReference>
<dbReference type="GO" id="GO:0005740">
    <property type="term" value="C:mitochondrial envelope"/>
    <property type="evidence" value="ECO:0007669"/>
    <property type="project" value="InterPro"/>
</dbReference>
<dbReference type="EMBL" id="FR657537">
    <property type="protein sequence ID" value="CBU30421.1"/>
    <property type="molecule type" value="mRNA"/>
</dbReference>
<feature type="non-terminal residue" evidence="1">
    <location>
        <position position="1"/>
    </location>
</feature>
<proteinExistence type="evidence at transcript level"/>
<organism evidence="1">
    <name type="scientific">Polytomella sp. Pringsheim 198.80</name>
    <dbReference type="NCBI Taxonomy" id="37502"/>
    <lineage>
        <taxon>Eukaryota</taxon>
        <taxon>Viridiplantae</taxon>
        <taxon>Chlorophyta</taxon>
        <taxon>core chlorophytes</taxon>
        <taxon>Chlorophyceae</taxon>
        <taxon>CS clade</taxon>
        <taxon>Chlamydomonadales</taxon>
        <taxon>Chlamydomonadaceae</taxon>
        <taxon>Polytomella</taxon>
    </lineage>
</organism>
<protein>
    <submittedName>
        <fullName evidence="1">Mitochondrial cytochrome c oxidase subunit 5B</fullName>
    </submittedName>
</protein>
<accession>A0A024FS97</accession>
<dbReference type="InterPro" id="IPR036972">
    <property type="entry name" value="Cyt_c_oxidase_su5b_sf"/>
</dbReference>